<dbReference type="Proteomes" id="UP000189670">
    <property type="component" value="Unassembled WGS sequence"/>
</dbReference>
<dbReference type="EMBL" id="ATBP01000102">
    <property type="protein sequence ID" value="ETR72898.1"/>
    <property type="molecule type" value="Genomic_DNA"/>
</dbReference>
<gene>
    <name evidence="1" type="ORF">OMM_07275</name>
</gene>
<name>A0A1V1PDP1_9BACT</name>
<evidence type="ECO:0000313" key="1">
    <source>
        <dbReference type="EMBL" id="ETR72898.1"/>
    </source>
</evidence>
<accession>A0A1V1PDP1</accession>
<sequence>MWNECKLFLYRPFIFKKVNGCYQCFVNESSRLNVPFENNQKNAVKAVIDYEKLLVFSGLIQAELRQLQQAKKWIIRSNALICCIMKQT</sequence>
<reference evidence="2" key="1">
    <citation type="submission" date="2012-11" db="EMBL/GenBank/DDBJ databases">
        <authorList>
            <person name="Lucero-Rivera Y.E."/>
            <person name="Tovar-Ramirez D."/>
        </authorList>
    </citation>
    <scope>NUCLEOTIDE SEQUENCE [LARGE SCALE GENOMIC DNA]</scope>
    <source>
        <strain evidence="2">Araruama</strain>
    </source>
</reference>
<evidence type="ECO:0000313" key="2">
    <source>
        <dbReference type="Proteomes" id="UP000189670"/>
    </source>
</evidence>
<protein>
    <submittedName>
        <fullName evidence="1">Uncharacterized protein</fullName>
    </submittedName>
</protein>
<comment type="caution">
    <text evidence="1">The sequence shown here is derived from an EMBL/GenBank/DDBJ whole genome shotgun (WGS) entry which is preliminary data.</text>
</comment>
<proteinExistence type="predicted"/>
<dbReference type="AlphaFoldDB" id="A0A1V1PDP1"/>
<organism evidence="1 2">
    <name type="scientific">Candidatus Magnetoglobus multicellularis str. Araruama</name>
    <dbReference type="NCBI Taxonomy" id="890399"/>
    <lineage>
        <taxon>Bacteria</taxon>
        <taxon>Pseudomonadati</taxon>
        <taxon>Thermodesulfobacteriota</taxon>
        <taxon>Desulfobacteria</taxon>
        <taxon>Desulfobacterales</taxon>
        <taxon>Desulfobacteraceae</taxon>
        <taxon>Candidatus Magnetoglobus</taxon>
    </lineage>
</organism>